<evidence type="ECO:0000313" key="2">
    <source>
        <dbReference type="Proteomes" id="UP000722750"/>
    </source>
</evidence>
<name>A0A941VZP4_9BACT</name>
<evidence type="ECO:0000313" key="1">
    <source>
        <dbReference type="EMBL" id="MBS1257330.1"/>
    </source>
</evidence>
<organism evidence="1 2">
    <name type="scientific">Candidatus Scalindua arabica</name>
    <dbReference type="NCBI Taxonomy" id="1127984"/>
    <lineage>
        <taxon>Bacteria</taxon>
        <taxon>Pseudomonadati</taxon>
        <taxon>Planctomycetota</taxon>
        <taxon>Candidatus Brocadiia</taxon>
        <taxon>Candidatus Brocadiales</taxon>
        <taxon>Candidatus Scalinduaceae</taxon>
        <taxon>Candidatus Scalindua</taxon>
    </lineage>
</organism>
<dbReference type="EMBL" id="JAANXD010000020">
    <property type="protein sequence ID" value="MBS1257330.1"/>
    <property type="molecule type" value="Genomic_DNA"/>
</dbReference>
<dbReference type="AlphaFoldDB" id="A0A941VZP4"/>
<sequence>MILEDFMEKLLDVISVEPQNDNMYITKKRLTNMSNVTPSFLLRF</sequence>
<proteinExistence type="predicted"/>
<accession>A0A941VZP4</accession>
<dbReference type="Proteomes" id="UP000722750">
    <property type="component" value="Unassembled WGS sequence"/>
</dbReference>
<gene>
    <name evidence="1" type="ORF">MAG551_00372</name>
</gene>
<reference evidence="1" key="1">
    <citation type="journal article" date="2021" name="ISME J.">
        <title>Fine-scale metabolic discontinuity in a stratified prokaryote microbiome of a Red Sea deep halocline.</title>
        <authorList>
            <person name="Michoud G."/>
            <person name="Ngugi D.K."/>
            <person name="Barozzi A."/>
            <person name="Merlino G."/>
            <person name="Calleja M.L."/>
            <person name="Delgado-Huertas A."/>
            <person name="Moran X.A.G."/>
            <person name="Daffonchio D."/>
        </authorList>
    </citation>
    <scope>NUCLEOTIDE SEQUENCE</scope>
    <source>
        <strain evidence="1">SuakinDeep_MAG55_1</strain>
    </source>
</reference>
<protein>
    <submittedName>
        <fullName evidence="1">Uncharacterized protein</fullName>
    </submittedName>
</protein>
<comment type="caution">
    <text evidence="1">The sequence shown here is derived from an EMBL/GenBank/DDBJ whole genome shotgun (WGS) entry which is preliminary data.</text>
</comment>